<evidence type="ECO:0000313" key="2">
    <source>
        <dbReference type="Proteomes" id="UP001154282"/>
    </source>
</evidence>
<reference evidence="1" key="1">
    <citation type="submission" date="2022-08" db="EMBL/GenBank/DDBJ databases">
        <authorList>
            <person name="Gutierrez-Valencia J."/>
        </authorList>
    </citation>
    <scope>NUCLEOTIDE SEQUENCE</scope>
</reference>
<dbReference type="EMBL" id="CAMGYJ010000009">
    <property type="protein sequence ID" value="CAI0538687.1"/>
    <property type="molecule type" value="Genomic_DNA"/>
</dbReference>
<keyword evidence="2" id="KW-1185">Reference proteome</keyword>
<protein>
    <submittedName>
        <fullName evidence="1">Uncharacterized protein</fullName>
    </submittedName>
</protein>
<name>A0AAV0Q5J7_9ROSI</name>
<gene>
    <name evidence="1" type="ORF">LITE_LOCUS41299</name>
</gene>
<accession>A0AAV0Q5J7</accession>
<evidence type="ECO:0000313" key="1">
    <source>
        <dbReference type="EMBL" id="CAI0538687.1"/>
    </source>
</evidence>
<proteinExistence type="predicted"/>
<organism evidence="1 2">
    <name type="scientific">Linum tenue</name>
    <dbReference type="NCBI Taxonomy" id="586396"/>
    <lineage>
        <taxon>Eukaryota</taxon>
        <taxon>Viridiplantae</taxon>
        <taxon>Streptophyta</taxon>
        <taxon>Embryophyta</taxon>
        <taxon>Tracheophyta</taxon>
        <taxon>Spermatophyta</taxon>
        <taxon>Magnoliopsida</taxon>
        <taxon>eudicotyledons</taxon>
        <taxon>Gunneridae</taxon>
        <taxon>Pentapetalae</taxon>
        <taxon>rosids</taxon>
        <taxon>fabids</taxon>
        <taxon>Malpighiales</taxon>
        <taxon>Linaceae</taxon>
        <taxon>Linum</taxon>
    </lineage>
</organism>
<dbReference type="Proteomes" id="UP001154282">
    <property type="component" value="Unassembled WGS sequence"/>
</dbReference>
<sequence length="15" mass="1769">MMWMIGLSLTKSWGK</sequence>
<comment type="caution">
    <text evidence="1">The sequence shown here is derived from an EMBL/GenBank/DDBJ whole genome shotgun (WGS) entry which is preliminary data.</text>
</comment>